<dbReference type="PROSITE" id="PS50011">
    <property type="entry name" value="PROTEIN_KINASE_DOM"/>
    <property type="match status" value="1"/>
</dbReference>
<evidence type="ECO:0000313" key="5">
    <source>
        <dbReference type="Proteomes" id="UP001492380"/>
    </source>
</evidence>
<dbReference type="InterPro" id="IPR008271">
    <property type="entry name" value="Ser/Thr_kinase_AS"/>
</dbReference>
<dbReference type="InterPro" id="IPR000719">
    <property type="entry name" value="Prot_kinase_dom"/>
</dbReference>
<accession>A0ABR1YCZ0</accession>
<comment type="caution">
    <text evidence="4">The sequence shown here is derived from an EMBL/GenBank/DDBJ whole genome shotgun (WGS) entry which is preliminary data.</text>
</comment>
<evidence type="ECO:0000256" key="1">
    <source>
        <dbReference type="SAM" id="Coils"/>
    </source>
</evidence>
<dbReference type="CDD" id="cd00180">
    <property type="entry name" value="PKc"/>
    <property type="match status" value="1"/>
</dbReference>
<feature type="coiled-coil region" evidence="1">
    <location>
        <begin position="392"/>
        <end position="422"/>
    </location>
</feature>
<organism evidence="4 5">
    <name type="scientific">Phyllosticta capitalensis</name>
    <dbReference type="NCBI Taxonomy" id="121624"/>
    <lineage>
        <taxon>Eukaryota</taxon>
        <taxon>Fungi</taxon>
        <taxon>Dikarya</taxon>
        <taxon>Ascomycota</taxon>
        <taxon>Pezizomycotina</taxon>
        <taxon>Dothideomycetes</taxon>
        <taxon>Dothideomycetes incertae sedis</taxon>
        <taxon>Botryosphaeriales</taxon>
        <taxon>Phyllostictaceae</taxon>
        <taxon>Phyllosticta</taxon>
    </lineage>
</organism>
<name>A0ABR1YCZ0_9PEZI</name>
<keyword evidence="1" id="KW-0175">Coiled coil</keyword>
<dbReference type="Pfam" id="PF00069">
    <property type="entry name" value="Pkinase"/>
    <property type="match status" value="1"/>
</dbReference>
<feature type="region of interest" description="Disordered" evidence="2">
    <location>
        <begin position="249"/>
        <end position="278"/>
    </location>
</feature>
<protein>
    <submittedName>
        <fullName evidence="4">Kinase-like domain-containing protein</fullName>
    </submittedName>
</protein>
<dbReference type="EMBL" id="JBBWRZ010000011">
    <property type="protein sequence ID" value="KAK8226037.1"/>
    <property type="molecule type" value="Genomic_DNA"/>
</dbReference>
<evidence type="ECO:0000259" key="3">
    <source>
        <dbReference type="PROSITE" id="PS50011"/>
    </source>
</evidence>
<gene>
    <name evidence="4" type="ORF">HDK90DRAFT_537019</name>
</gene>
<feature type="domain" description="Protein kinase" evidence="3">
    <location>
        <begin position="17"/>
        <end position="314"/>
    </location>
</feature>
<dbReference type="Gene3D" id="1.10.510.10">
    <property type="entry name" value="Transferase(Phosphotransferase) domain 1"/>
    <property type="match status" value="1"/>
</dbReference>
<dbReference type="SMART" id="SM00220">
    <property type="entry name" value="S_TKc"/>
    <property type="match status" value="1"/>
</dbReference>
<reference evidence="4 5" key="1">
    <citation type="submission" date="2024-04" db="EMBL/GenBank/DDBJ databases">
        <title>Phyllosticta paracitricarpa is synonymous to the EU quarantine fungus P. citricarpa based on phylogenomic analyses.</title>
        <authorList>
            <consortium name="Lawrence Berkeley National Laboratory"/>
            <person name="Van Ingen-Buijs V.A."/>
            <person name="Van Westerhoven A.C."/>
            <person name="Haridas S."/>
            <person name="Skiadas P."/>
            <person name="Martin F."/>
            <person name="Groenewald J.Z."/>
            <person name="Crous P.W."/>
            <person name="Seidl M.F."/>
        </authorList>
    </citation>
    <scope>NUCLEOTIDE SEQUENCE [LARGE SCALE GENOMIC DNA]</scope>
    <source>
        <strain evidence="4 5">CBS 123374</strain>
    </source>
</reference>
<dbReference type="SUPFAM" id="SSF56112">
    <property type="entry name" value="Protein kinase-like (PK-like)"/>
    <property type="match status" value="1"/>
</dbReference>
<dbReference type="InterPro" id="IPR011009">
    <property type="entry name" value="Kinase-like_dom_sf"/>
</dbReference>
<evidence type="ECO:0000313" key="4">
    <source>
        <dbReference type="EMBL" id="KAK8226037.1"/>
    </source>
</evidence>
<dbReference type="Proteomes" id="UP001492380">
    <property type="component" value="Unassembled WGS sequence"/>
</dbReference>
<dbReference type="PANTHER" id="PTHR44167">
    <property type="entry name" value="OVARIAN-SPECIFIC SERINE/THREONINE-PROTEIN KINASE LOK-RELATED"/>
    <property type="match status" value="1"/>
</dbReference>
<evidence type="ECO:0000256" key="2">
    <source>
        <dbReference type="SAM" id="MobiDB-lite"/>
    </source>
</evidence>
<dbReference type="PANTHER" id="PTHR44167:SF24">
    <property type="entry name" value="SERINE_THREONINE-PROTEIN KINASE CHK2"/>
    <property type="match status" value="1"/>
</dbReference>
<dbReference type="PROSITE" id="PS00108">
    <property type="entry name" value="PROTEIN_KINASE_ST"/>
    <property type="match status" value="1"/>
</dbReference>
<proteinExistence type="predicted"/>
<keyword evidence="5" id="KW-1185">Reference proteome</keyword>
<sequence length="439" mass="49544">MARIKLRDLNVNFTNHYTVGKYLGGGADGKVYRVNSKRTGYAYAAKILVPRTDPLQESHIGYLLKYVSHENVVKFGQDWEAMSPGKPEVLLFEYCELGTLADLVLDKYGNYFQTSNHMLERKVRHIFMQLLSALKFLHEPAKGSTHGPIIHRDIKPDNIVVTKNPRGFGLPLIKLCDFGGALEAESTNCGKRKPLRPSHLAAFSRGFAPPELGWPPKASAYSSAKPAYDVYSVGATIYWIIRRTVPPTSGKTIAPRGQASEHFPVGNEAPCETKSPSQTTEQIREQLRIEAKCPASNTRTFEFSFTAEPLHLALNTSTIFRGTFSVPGEPLNPALKTWQDKWKSKYEQMQKDKEEAIAQRDDSHRFLRDWDTKLSKEQGSDEKHHECALVGVQMAEEALAKIAKEEEEMQKELDTIVKKEETMMDDVLMSRELSRLKIS</sequence>